<dbReference type="AlphaFoldDB" id="A0A1L7X9L6"/>
<feature type="region of interest" description="Disordered" evidence="2">
    <location>
        <begin position="553"/>
        <end position="581"/>
    </location>
</feature>
<organism evidence="3 4">
    <name type="scientific">Phialocephala subalpina</name>
    <dbReference type="NCBI Taxonomy" id="576137"/>
    <lineage>
        <taxon>Eukaryota</taxon>
        <taxon>Fungi</taxon>
        <taxon>Dikarya</taxon>
        <taxon>Ascomycota</taxon>
        <taxon>Pezizomycotina</taxon>
        <taxon>Leotiomycetes</taxon>
        <taxon>Helotiales</taxon>
        <taxon>Mollisiaceae</taxon>
        <taxon>Phialocephala</taxon>
        <taxon>Phialocephala fortinii species complex</taxon>
    </lineage>
</organism>
<dbReference type="OrthoDB" id="4798537at2759"/>
<evidence type="ECO:0000313" key="3">
    <source>
        <dbReference type="EMBL" id="CZR61719.1"/>
    </source>
</evidence>
<feature type="coiled-coil region" evidence="1">
    <location>
        <begin position="520"/>
        <end position="547"/>
    </location>
</feature>
<evidence type="ECO:0000256" key="1">
    <source>
        <dbReference type="SAM" id="Coils"/>
    </source>
</evidence>
<feature type="compositionally biased region" description="Low complexity" evidence="2">
    <location>
        <begin position="563"/>
        <end position="581"/>
    </location>
</feature>
<dbReference type="STRING" id="576137.A0A1L7X9L6"/>
<name>A0A1L7X9L6_9HELO</name>
<dbReference type="Proteomes" id="UP000184330">
    <property type="component" value="Unassembled WGS sequence"/>
</dbReference>
<proteinExistence type="predicted"/>
<feature type="region of interest" description="Disordered" evidence="2">
    <location>
        <begin position="446"/>
        <end position="480"/>
    </location>
</feature>
<accession>A0A1L7X9L6</accession>
<feature type="region of interest" description="Disordered" evidence="2">
    <location>
        <begin position="593"/>
        <end position="613"/>
    </location>
</feature>
<feature type="compositionally biased region" description="Low complexity" evidence="2">
    <location>
        <begin position="452"/>
        <end position="469"/>
    </location>
</feature>
<protein>
    <submittedName>
        <fullName evidence="3">Uncharacterized protein</fullName>
    </submittedName>
</protein>
<sequence>MDKLPTEILGVILYWEAKLCKCEKNTLLPLRLVCKAFDAGLRPYIFKCIQLEFSRFSRSHPGLDEGALERVGWLAEAVYVDVMVVRDEEEIDRLSQVFQGLIPKVPEMVPLLESLRQYCMNENTFDETDYRRLVETALAHTPNMTRLKVNLPFQVVGQQSRTATLLLGNTMASLRNRPEEFKCVQHLVLDHVSDTSLIDLCNNHLDLGNAMHVFKGLKHLVMSIKRQETRYSRQNTFAQNLWILIEKATSLRTLCLVGWNVRRNISTRVHVHGVQQQIWNMRSMPFTRDVSEKLVALQALELKRVDMDPQALFSLLKQLSNTLLEVYLNEVYLKVRSTQAGALGNTSLWIGYPSLPKPENCCWLAEDLYNLETLNLTVLRVTGLGYDEFEPTVHGSQSEYDLKDPSGQNRSFDERFVKAVMEGPDPIIMETINNLVENPPIWPPITSTPLVSPSNSRPPSSDSSDPPSSETKEARRKEKAALHRRMLQYDCDTTQRYHNTTSYFKRCIDGWFFNHNEQALKELQNIIQVADRGMNLLQTEIDRAREEHRDIAGAPAMPQPTNGTGTATASGSTTTTGTMTGTAGSAEAIATNGTNVAATSTRDDGTGAVPEGATINPALLNIHRSGQ</sequence>
<dbReference type="EMBL" id="FJOG01000019">
    <property type="protein sequence ID" value="CZR61719.1"/>
    <property type="molecule type" value="Genomic_DNA"/>
</dbReference>
<keyword evidence="1" id="KW-0175">Coiled coil</keyword>
<evidence type="ECO:0000313" key="4">
    <source>
        <dbReference type="Proteomes" id="UP000184330"/>
    </source>
</evidence>
<keyword evidence="4" id="KW-1185">Reference proteome</keyword>
<feature type="compositionally biased region" description="Basic and acidic residues" evidence="2">
    <location>
        <begin position="470"/>
        <end position="480"/>
    </location>
</feature>
<reference evidence="3 4" key="1">
    <citation type="submission" date="2016-03" db="EMBL/GenBank/DDBJ databases">
        <authorList>
            <person name="Ploux O."/>
        </authorList>
    </citation>
    <scope>NUCLEOTIDE SEQUENCE [LARGE SCALE GENOMIC DNA]</scope>
    <source>
        <strain evidence="3 4">UAMH 11012</strain>
    </source>
</reference>
<gene>
    <name evidence="3" type="ORF">PAC_11616</name>
</gene>
<evidence type="ECO:0000256" key="2">
    <source>
        <dbReference type="SAM" id="MobiDB-lite"/>
    </source>
</evidence>